<dbReference type="GO" id="GO:0050661">
    <property type="term" value="F:NADP binding"/>
    <property type="evidence" value="ECO:0007669"/>
    <property type="project" value="InterPro"/>
</dbReference>
<gene>
    <name evidence="10" type="primary">folA</name>
    <name evidence="10" type="ORF">Hs20B_04670</name>
</gene>
<dbReference type="Pfam" id="PF00186">
    <property type="entry name" value="DHFR_1"/>
    <property type="match status" value="1"/>
</dbReference>
<dbReference type="InterPro" id="IPR017925">
    <property type="entry name" value="DHFR_CS"/>
</dbReference>
<dbReference type="UniPathway" id="UPA00077">
    <property type="reaction ID" value="UER00158"/>
</dbReference>
<dbReference type="PANTHER" id="PTHR48069:SF3">
    <property type="entry name" value="DIHYDROFOLATE REDUCTASE"/>
    <property type="match status" value="1"/>
</dbReference>
<dbReference type="GO" id="GO:0005829">
    <property type="term" value="C:cytosol"/>
    <property type="evidence" value="ECO:0007669"/>
    <property type="project" value="TreeGrafter"/>
</dbReference>
<dbReference type="GO" id="GO:0004146">
    <property type="term" value="F:dihydrofolate reductase activity"/>
    <property type="evidence" value="ECO:0007669"/>
    <property type="project" value="UniProtKB-EC"/>
</dbReference>
<dbReference type="GO" id="GO:0046654">
    <property type="term" value="P:tetrahydrofolate biosynthetic process"/>
    <property type="evidence" value="ECO:0007669"/>
    <property type="project" value="UniProtKB-UniPathway"/>
</dbReference>
<name>A0A6A0B3Z4_9LACT</name>
<evidence type="ECO:0000256" key="7">
    <source>
        <dbReference type="PIRNR" id="PIRNR000194"/>
    </source>
</evidence>
<dbReference type="PANTHER" id="PTHR48069">
    <property type="entry name" value="DIHYDROFOLATE REDUCTASE"/>
    <property type="match status" value="1"/>
</dbReference>
<feature type="domain" description="DHFR" evidence="9">
    <location>
        <begin position="1"/>
        <end position="169"/>
    </location>
</feature>
<comment type="similarity">
    <text evidence="2 7 8">Belongs to the dihydrofolate reductase family.</text>
</comment>
<dbReference type="PIRSF" id="PIRSF000194">
    <property type="entry name" value="DHFR"/>
    <property type="match status" value="1"/>
</dbReference>
<organism evidence="10 11">
    <name type="scientific">Pseudolactococcus insecticola</name>
    <dbReference type="NCBI Taxonomy" id="2709158"/>
    <lineage>
        <taxon>Bacteria</taxon>
        <taxon>Bacillati</taxon>
        <taxon>Bacillota</taxon>
        <taxon>Bacilli</taxon>
        <taxon>Lactobacillales</taxon>
        <taxon>Streptococcaceae</taxon>
        <taxon>Pseudolactococcus</taxon>
    </lineage>
</organism>
<protein>
    <recommendedName>
        <fullName evidence="3 7">Dihydrofolate reductase</fullName>
        <ecNumber evidence="3 7">1.5.1.3</ecNumber>
    </recommendedName>
</protein>
<proteinExistence type="inferred from homology"/>
<reference evidence="10 11" key="1">
    <citation type="submission" date="2020-02" db="EMBL/GenBank/DDBJ databases">
        <title>Draft genome sequence of Lactococcus sp. Hs20B0-1.</title>
        <authorList>
            <person name="Noda S."/>
            <person name="Yuki M."/>
            <person name="Ohkuma M."/>
        </authorList>
    </citation>
    <scope>NUCLEOTIDE SEQUENCE [LARGE SCALE GENOMIC DNA]</scope>
    <source>
        <strain evidence="10 11">Hs20B0-1</strain>
    </source>
</reference>
<evidence type="ECO:0000256" key="6">
    <source>
        <dbReference type="ARBA" id="ARBA00023002"/>
    </source>
</evidence>
<dbReference type="GO" id="GO:0046452">
    <property type="term" value="P:dihydrofolate metabolic process"/>
    <property type="evidence" value="ECO:0007669"/>
    <property type="project" value="TreeGrafter"/>
</dbReference>
<keyword evidence="4 7" id="KW-0554">One-carbon metabolism</keyword>
<dbReference type="InterPro" id="IPR001796">
    <property type="entry name" value="DHFR_dom"/>
</dbReference>
<dbReference type="PRINTS" id="PR00070">
    <property type="entry name" value="DHFR"/>
</dbReference>
<keyword evidence="6 7" id="KW-0560">Oxidoreductase</keyword>
<dbReference type="SUPFAM" id="SSF53597">
    <property type="entry name" value="Dihydrofolate reductase-like"/>
    <property type="match status" value="1"/>
</dbReference>
<evidence type="ECO:0000256" key="3">
    <source>
        <dbReference type="ARBA" id="ARBA00012856"/>
    </source>
</evidence>
<evidence type="ECO:0000256" key="5">
    <source>
        <dbReference type="ARBA" id="ARBA00022857"/>
    </source>
</evidence>
<dbReference type="Proteomes" id="UP000475928">
    <property type="component" value="Unassembled WGS sequence"/>
</dbReference>
<comment type="catalytic activity">
    <reaction evidence="7">
        <text>(6S)-5,6,7,8-tetrahydrofolate + NADP(+) = 7,8-dihydrofolate + NADPH + H(+)</text>
        <dbReference type="Rhea" id="RHEA:15009"/>
        <dbReference type="ChEBI" id="CHEBI:15378"/>
        <dbReference type="ChEBI" id="CHEBI:57451"/>
        <dbReference type="ChEBI" id="CHEBI:57453"/>
        <dbReference type="ChEBI" id="CHEBI:57783"/>
        <dbReference type="ChEBI" id="CHEBI:58349"/>
        <dbReference type="EC" id="1.5.1.3"/>
    </reaction>
</comment>
<comment type="pathway">
    <text evidence="1 7">Cofactor biosynthesis; tetrahydrofolate biosynthesis; 5,6,7,8-tetrahydrofolate from 7,8-dihydrofolate: step 1/1.</text>
</comment>
<evidence type="ECO:0000256" key="4">
    <source>
        <dbReference type="ARBA" id="ARBA00022563"/>
    </source>
</evidence>
<dbReference type="PROSITE" id="PS00075">
    <property type="entry name" value="DHFR_1"/>
    <property type="match status" value="1"/>
</dbReference>
<comment type="function">
    <text evidence="7">Key enzyme in folate metabolism. Catalyzes an essential reaction for de novo glycine and purine synthesis, and for DNA precursor synthesis.</text>
</comment>
<dbReference type="InterPro" id="IPR012259">
    <property type="entry name" value="DHFR"/>
</dbReference>
<comment type="caution">
    <text evidence="10">The sequence shown here is derived from an EMBL/GenBank/DDBJ whole genome shotgun (WGS) entry which is preliminary data.</text>
</comment>
<evidence type="ECO:0000256" key="1">
    <source>
        <dbReference type="ARBA" id="ARBA00004903"/>
    </source>
</evidence>
<dbReference type="GO" id="GO:0046655">
    <property type="term" value="P:folic acid metabolic process"/>
    <property type="evidence" value="ECO:0007669"/>
    <property type="project" value="TreeGrafter"/>
</dbReference>
<evidence type="ECO:0000313" key="10">
    <source>
        <dbReference type="EMBL" id="GFH40069.1"/>
    </source>
</evidence>
<dbReference type="CDD" id="cd00209">
    <property type="entry name" value="DHFR"/>
    <property type="match status" value="1"/>
</dbReference>
<evidence type="ECO:0000256" key="8">
    <source>
        <dbReference type="RuleBase" id="RU004474"/>
    </source>
</evidence>
<dbReference type="AlphaFoldDB" id="A0A6A0B3Z4"/>
<evidence type="ECO:0000313" key="11">
    <source>
        <dbReference type="Proteomes" id="UP000475928"/>
    </source>
</evidence>
<evidence type="ECO:0000256" key="2">
    <source>
        <dbReference type="ARBA" id="ARBA00009539"/>
    </source>
</evidence>
<sequence length="171" mass="19669">MISAIWAEDEQGVIGVDGRLPWSLPGELAHFKKTTFHQAILMGRKTFEGMNKRVLPGRTTIIMTRDADYKVEDNDNVLVFNHREAVIDWYRAQDKITAKDLYIIGGAEIFSAFDGCFDRLYRTVVHGNFEGDTHFPENIQLGQFSELSSVDYPSDEDNDYAFTVKVYEYKR</sequence>
<dbReference type="PROSITE" id="PS51330">
    <property type="entry name" value="DHFR_2"/>
    <property type="match status" value="1"/>
</dbReference>
<dbReference type="EMBL" id="BLLH01000002">
    <property type="protein sequence ID" value="GFH40069.1"/>
    <property type="molecule type" value="Genomic_DNA"/>
</dbReference>
<keyword evidence="5 7" id="KW-0521">NADP</keyword>
<dbReference type="EC" id="1.5.1.3" evidence="3 7"/>
<dbReference type="InterPro" id="IPR024072">
    <property type="entry name" value="DHFR-like_dom_sf"/>
</dbReference>
<dbReference type="RefSeq" id="WP_172355269.1">
    <property type="nucleotide sequence ID" value="NZ_BLLH01000002.1"/>
</dbReference>
<dbReference type="GO" id="GO:0006730">
    <property type="term" value="P:one-carbon metabolic process"/>
    <property type="evidence" value="ECO:0007669"/>
    <property type="project" value="UniProtKB-KW"/>
</dbReference>
<accession>A0A6A0B3Z4</accession>
<dbReference type="Gene3D" id="3.40.430.10">
    <property type="entry name" value="Dihydrofolate Reductase, subunit A"/>
    <property type="match status" value="1"/>
</dbReference>
<evidence type="ECO:0000259" key="9">
    <source>
        <dbReference type="PROSITE" id="PS51330"/>
    </source>
</evidence>
<keyword evidence="11" id="KW-1185">Reference proteome</keyword>